<dbReference type="InterPro" id="IPR050852">
    <property type="entry name" value="Queuine_tRNA-ribosyltrfase"/>
</dbReference>
<dbReference type="Pfam" id="PF01702">
    <property type="entry name" value="TGT"/>
    <property type="match status" value="1"/>
</dbReference>
<dbReference type="EMBL" id="FO082265">
    <property type="protein sequence ID" value="CCO19494.1"/>
    <property type="molecule type" value="Genomic_DNA"/>
</dbReference>
<dbReference type="InterPro" id="IPR036511">
    <property type="entry name" value="TGT-like_sf"/>
</dbReference>
<dbReference type="OrthoDB" id="27601at2759"/>
<dbReference type="Proteomes" id="UP000198341">
    <property type="component" value="Chromosome 14"/>
</dbReference>
<name>K8ENF4_9CHLO</name>
<feature type="domain" description="tRNA-guanine(15) transglycosylase-like" evidence="1">
    <location>
        <begin position="100"/>
        <end position="196"/>
    </location>
</feature>
<dbReference type="InterPro" id="IPR002616">
    <property type="entry name" value="tRNA_ribo_trans-like"/>
</dbReference>
<sequence length="200" mass="23369">MVENDNPTEYIQGTFEKRRTVHNIEVSRVCTIKTALQKFIAFRFSGYKFDVILEIYDHFSVEAFLDALPSAQMISLSQFRIPRPLQINIFEDEVYFTDWPYSLSASGHAVTFSSRNLGNEENQNDDHEKLNLWAKNFHRDFSPICEKCSCNTCKHHSRSYIHHLLGVHEISALILLAEHNMYQFKKKLEEFRVSVKCSAE</sequence>
<reference evidence="2 3" key="1">
    <citation type="submission" date="2011-10" db="EMBL/GenBank/DDBJ databases">
        <authorList>
            <person name="Genoscope - CEA"/>
        </authorList>
    </citation>
    <scope>NUCLEOTIDE SEQUENCE [LARGE SCALE GENOMIC DNA]</scope>
    <source>
        <strain evidence="2 3">RCC 1105</strain>
    </source>
</reference>
<dbReference type="Gene3D" id="3.20.20.105">
    <property type="entry name" value="Queuine tRNA-ribosyltransferase-like"/>
    <property type="match status" value="1"/>
</dbReference>
<dbReference type="KEGG" id="bpg:Bathy14g02880"/>
<evidence type="ECO:0000259" key="1">
    <source>
        <dbReference type="Pfam" id="PF01702"/>
    </source>
</evidence>
<gene>
    <name evidence="2" type="ordered locus">Bathy14g02880</name>
</gene>
<dbReference type="PANTHER" id="PTHR46064:SF1">
    <property type="entry name" value="QUEUINE TRNA-RIBOSYLTRANSFERASE ACCESSORY SUBUNIT 2"/>
    <property type="match status" value="1"/>
</dbReference>
<proteinExistence type="predicted"/>
<dbReference type="AlphaFoldDB" id="K8ENF4"/>
<evidence type="ECO:0000313" key="2">
    <source>
        <dbReference type="EMBL" id="CCO19494.1"/>
    </source>
</evidence>
<evidence type="ECO:0000313" key="3">
    <source>
        <dbReference type="Proteomes" id="UP000198341"/>
    </source>
</evidence>
<accession>K8ENF4</accession>
<dbReference type="STRING" id="41875.K8ENF4"/>
<dbReference type="SUPFAM" id="SSF51713">
    <property type="entry name" value="tRNA-guanine transglycosylase"/>
    <property type="match status" value="1"/>
</dbReference>
<dbReference type="GeneID" id="19011852"/>
<dbReference type="NCBIfam" id="TIGR00449">
    <property type="entry name" value="tgt_general"/>
    <property type="match status" value="1"/>
</dbReference>
<dbReference type="PANTHER" id="PTHR46064">
    <property type="entry name" value="QUEUINE TRNA-RIBOSYLTRANSFERASE ACCESSORY SUBUNIT 2"/>
    <property type="match status" value="1"/>
</dbReference>
<protein>
    <submittedName>
        <fullName evidence="2">Queuine tRNA-ribosyltransferase</fullName>
    </submittedName>
</protein>
<keyword evidence="3" id="KW-1185">Reference proteome</keyword>
<dbReference type="RefSeq" id="XP_007509037.1">
    <property type="nucleotide sequence ID" value="XM_007508975.1"/>
</dbReference>
<dbReference type="eggNOG" id="KOG3909">
    <property type="taxonomic scope" value="Eukaryota"/>
</dbReference>
<dbReference type="GO" id="GO:0006400">
    <property type="term" value="P:tRNA modification"/>
    <property type="evidence" value="ECO:0007669"/>
    <property type="project" value="InterPro"/>
</dbReference>
<organism evidence="2 3">
    <name type="scientific">Bathycoccus prasinos</name>
    <dbReference type="NCBI Taxonomy" id="41875"/>
    <lineage>
        <taxon>Eukaryota</taxon>
        <taxon>Viridiplantae</taxon>
        <taxon>Chlorophyta</taxon>
        <taxon>Mamiellophyceae</taxon>
        <taxon>Mamiellales</taxon>
        <taxon>Bathycoccaceae</taxon>
        <taxon>Bathycoccus</taxon>
    </lineage>
</organism>